<evidence type="ECO:0000259" key="3">
    <source>
        <dbReference type="Pfam" id="PF20152"/>
    </source>
</evidence>
<keyword evidence="2" id="KW-0812">Transmembrane</keyword>
<evidence type="ECO:0000256" key="1">
    <source>
        <dbReference type="SAM" id="MobiDB-lite"/>
    </source>
</evidence>
<protein>
    <recommendedName>
        <fullName evidence="3">DUF6534 domain-containing protein</fullName>
    </recommendedName>
</protein>
<feature type="compositionally biased region" description="Low complexity" evidence="1">
    <location>
        <begin position="278"/>
        <end position="287"/>
    </location>
</feature>
<feature type="transmembrane region" description="Helical" evidence="2">
    <location>
        <begin position="212"/>
        <end position="234"/>
    </location>
</feature>
<keyword evidence="5" id="KW-1185">Reference proteome</keyword>
<accession>A0A2A9NG03</accession>
<evidence type="ECO:0000313" key="5">
    <source>
        <dbReference type="Proteomes" id="UP000242287"/>
    </source>
</evidence>
<evidence type="ECO:0000313" key="4">
    <source>
        <dbReference type="EMBL" id="PFH46696.1"/>
    </source>
</evidence>
<feature type="transmembrane region" description="Helical" evidence="2">
    <location>
        <begin position="170"/>
        <end position="192"/>
    </location>
</feature>
<sequence length="337" mass="37626">MDPGSVPQLPPVPPNIGSIAGPTLIGSLFNYFLFGILSVQCYIYHYSFPEDKLLIKSLVYSIMTVEILQICMNGADVFYWFARGYGNLLMLDSTYLSPFDTPMLGSIVALIIQLFFCYRIWTLRKSYWWISSIIGLISIVQVIGGIGGAVLGHNIRHFSAAQAATPLYTYMWLVGEAVADVFIAIVMTYLLLETREKTHSMSHSIVTRIVRLTVQSNSLTAGVALLSLILFVGAPGTTYFTAPTIFLGKLYSNSLLATFNHRIFLRHRDEPFKRSLRSQESSSTPSSNNFFAIRTTPSSQDSYNKKPVVQIDVETATNNLNDSVEMVTKPPRFGNHF</sequence>
<dbReference type="OrthoDB" id="3010870at2759"/>
<dbReference type="STRING" id="703135.A0A2A9NG03"/>
<feature type="region of interest" description="Disordered" evidence="1">
    <location>
        <begin position="275"/>
        <end position="304"/>
    </location>
</feature>
<gene>
    <name evidence="4" type="ORF">AMATHDRAFT_88171</name>
</gene>
<keyword evidence="2" id="KW-0472">Membrane</keyword>
<dbReference type="Pfam" id="PF20152">
    <property type="entry name" value="DUF6534"/>
    <property type="match status" value="1"/>
</dbReference>
<feature type="transmembrane region" description="Helical" evidence="2">
    <location>
        <begin position="102"/>
        <end position="121"/>
    </location>
</feature>
<dbReference type="EMBL" id="KZ302166">
    <property type="protein sequence ID" value="PFH46696.1"/>
    <property type="molecule type" value="Genomic_DNA"/>
</dbReference>
<evidence type="ECO:0000256" key="2">
    <source>
        <dbReference type="SAM" id="Phobius"/>
    </source>
</evidence>
<organism evidence="4 5">
    <name type="scientific">Amanita thiersii Skay4041</name>
    <dbReference type="NCBI Taxonomy" id="703135"/>
    <lineage>
        <taxon>Eukaryota</taxon>
        <taxon>Fungi</taxon>
        <taxon>Dikarya</taxon>
        <taxon>Basidiomycota</taxon>
        <taxon>Agaricomycotina</taxon>
        <taxon>Agaricomycetes</taxon>
        <taxon>Agaricomycetidae</taxon>
        <taxon>Agaricales</taxon>
        <taxon>Pluteineae</taxon>
        <taxon>Amanitaceae</taxon>
        <taxon>Amanita</taxon>
    </lineage>
</organism>
<keyword evidence="2" id="KW-1133">Transmembrane helix</keyword>
<feature type="transmembrane region" description="Helical" evidence="2">
    <location>
        <begin position="128"/>
        <end position="150"/>
    </location>
</feature>
<feature type="domain" description="DUF6534" evidence="3">
    <location>
        <begin position="177"/>
        <end position="262"/>
    </location>
</feature>
<feature type="transmembrane region" description="Helical" evidence="2">
    <location>
        <begin position="58"/>
        <end position="82"/>
    </location>
</feature>
<dbReference type="AlphaFoldDB" id="A0A2A9NG03"/>
<dbReference type="PANTHER" id="PTHR40465">
    <property type="entry name" value="CHROMOSOME 1, WHOLE GENOME SHOTGUN SEQUENCE"/>
    <property type="match status" value="1"/>
</dbReference>
<dbReference type="InterPro" id="IPR045339">
    <property type="entry name" value="DUF6534"/>
</dbReference>
<proteinExistence type="predicted"/>
<dbReference type="Proteomes" id="UP000242287">
    <property type="component" value="Unassembled WGS sequence"/>
</dbReference>
<name>A0A2A9NG03_9AGAR</name>
<reference evidence="4 5" key="1">
    <citation type="submission" date="2014-02" db="EMBL/GenBank/DDBJ databases">
        <title>Transposable element dynamics among asymbiotic and ectomycorrhizal Amanita fungi.</title>
        <authorList>
            <consortium name="DOE Joint Genome Institute"/>
            <person name="Hess J."/>
            <person name="Skrede I."/>
            <person name="Wolfe B."/>
            <person name="LaButti K."/>
            <person name="Ohm R.A."/>
            <person name="Grigoriev I.V."/>
            <person name="Pringle A."/>
        </authorList>
    </citation>
    <scope>NUCLEOTIDE SEQUENCE [LARGE SCALE GENOMIC DNA]</scope>
    <source>
        <strain evidence="4 5">SKay4041</strain>
    </source>
</reference>
<dbReference type="PANTHER" id="PTHR40465:SF1">
    <property type="entry name" value="DUF6534 DOMAIN-CONTAINING PROTEIN"/>
    <property type="match status" value="1"/>
</dbReference>